<dbReference type="InterPro" id="IPR036388">
    <property type="entry name" value="WH-like_DNA-bd_sf"/>
</dbReference>
<reference evidence="3" key="1">
    <citation type="journal article" date="2019" name="Int. J. Syst. Evol. Microbiol.">
        <title>The Global Catalogue of Microorganisms (GCM) 10K type strain sequencing project: providing services to taxonomists for standard genome sequencing and annotation.</title>
        <authorList>
            <consortium name="The Broad Institute Genomics Platform"/>
            <consortium name="The Broad Institute Genome Sequencing Center for Infectious Disease"/>
            <person name="Wu L."/>
            <person name="Ma J."/>
        </authorList>
    </citation>
    <scope>NUCLEOTIDE SEQUENCE [LARGE SCALE GENOMIC DNA]</scope>
    <source>
        <strain evidence="3">NBRC 111981</strain>
    </source>
</reference>
<dbReference type="EMBL" id="BSOA01000015">
    <property type="protein sequence ID" value="GLQ88309.1"/>
    <property type="molecule type" value="Genomic_DNA"/>
</dbReference>
<protein>
    <submittedName>
        <fullName evidence="2">PadR family transcriptional regulator</fullName>
    </submittedName>
</protein>
<evidence type="ECO:0000313" key="3">
    <source>
        <dbReference type="Proteomes" id="UP001156627"/>
    </source>
</evidence>
<dbReference type="SUPFAM" id="SSF46785">
    <property type="entry name" value="Winged helix' DNA-binding domain"/>
    <property type="match status" value="1"/>
</dbReference>
<organism evidence="2 3">
    <name type="scientific">Dyella flagellata</name>
    <dbReference type="NCBI Taxonomy" id="1867833"/>
    <lineage>
        <taxon>Bacteria</taxon>
        <taxon>Pseudomonadati</taxon>
        <taxon>Pseudomonadota</taxon>
        <taxon>Gammaproteobacteria</taxon>
        <taxon>Lysobacterales</taxon>
        <taxon>Rhodanobacteraceae</taxon>
        <taxon>Dyella</taxon>
    </lineage>
</organism>
<proteinExistence type="predicted"/>
<dbReference type="InterPro" id="IPR005149">
    <property type="entry name" value="Tscrpt_reg_PadR_N"/>
</dbReference>
<accession>A0ABQ5XCZ3</accession>
<dbReference type="PANTHER" id="PTHR43252">
    <property type="entry name" value="TRANSCRIPTIONAL REGULATOR YQJI"/>
    <property type="match status" value="1"/>
</dbReference>
<dbReference type="Proteomes" id="UP001156627">
    <property type="component" value="Unassembled WGS sequence"/>
</dbReference>
<dbReference type="PANTHER" id="PTHR43252:SF2">
    <property type="entry name" value="TRANSCRIPTION REGULATOR, PADR-LIKE FAMILY"/>
    <property type="match status" value="1"/>
</dbReference>
<dbReference type="InterPro" id="IPR036390">
    <property type="entry name" value="WH_DNA-bd_sf"/>
</dbReference>
<evidence type="ECO:0000313" key="2">
    <source>
        <dbReference type="EMBL" id="GLQ88309.1"/>
    </source>
</evidence>
<gene>
    <name evidence="2" type="ORF">GCM10007898_18780</name>
</gene>
<comment type="caution">
    <text evidence="2">The sequence shown here is derived from an EMBL/GenBank/DDBJ whole genome shotgun (WGS) entry which is preliminary data.</text>
</comment>
<sequence length="195" mass="22349">MVILAFVAEAPSHAYRMHELIKQRGKGKVVNVAQRNSVYQTIAQLQAAELIQVRETQQGEGRPERVVYEITPLGKKTFHAWLESMLGEPRPEFNEFPAALATVMALSPEVVLTQLRRRRETQKQQWTDASGHLKELLGKGLPRLFLLDDEYKQVLLKAEIKWLDGLIAELESGEMTWNEKWLRKLAAQFETGQLD</sequence>
<keyword evidence="3" id="KW-1185">Reference proteome</keyword>
<dbReference type="Gene3D" id="1.10.10.10">
    <property type="entry name" value="Winged helix-like DNA-binding domain superfamily/Winged helix DNA-binding domain"/>
    <property type="match status" value="1"/>
</dbReference>
<dbReference type="Pfam" id="PF03551">
    <property type="entry name" value="PadR"/>
    <property type="match status" value="1"/>
</dbReference>
<evidence type="ECO:0000259" key="1">
    <source>
        <dbReference type="Pfam" id="PF03551"/>
    </source>
</evidence>
<feature type="domain" description="Transcription regulator PadR N-terminal" evidence="1">
    <location>
        <begin position="3"/>
        <end position="79"/>
    </location>
</feature>
<name>A0ABQ5XCZ3_9GAMM</name>